<gene>
    <name evidence="3" type="primary">NCL1_23424</name>
    <name evidence="3" type="ORF">NPIL_64681</name>
</gene>
<dbReference type="Gene3D" id="3.30.160.60">
    <property type="entry name" value="Classic Zinc Finger"/>
    <property type="match status" value="1"/>
</dbReference>
<proteinExistence type="predicted"/>
<protein>
    <submittedName>
        <fullName evidence="3">Zinc finger protein</fullName>
    </submittedName>
</protein>
<dbReference type="Proteomes" id="UP000887013">
    <property type="component" value="Unassembled WGS sequence"/>
</dbReference>
<evidence type="ECO:0000313" key="4">
    <source>
        <dbReference type="Proteomes" id="UP000887013"/>
    </source>
</evidence>
<reference evidence="3" key="1">
    <citation type="submission" date="2020-08" db="EMBL/GenBank/DDBJ databases">
        <title>Multicomponent nature underlies the extraordinary mechanical properties of spider dragline silk.</title>
        <authorList>
            <person name="Kono N."/>
            <person name="Nakamura H."/>
            <person name="Mori M."/>
            <person name="Yoshida Y."/>
            <person name="Ohtoshi R."/>
            <person name="Malay A.D."/>
            <person name="Moran D.A.P."/>
            <person name="Tomita M."/>
            <person name="Numata K."/>
            <person name="Arakawa K."/>
        </authorList>
    </citation>
    <scope>NUCLEOTIDE SEQUENCE</scope>
</reference>
<dbReference type="OrthoDB" id="1095242at2759"/>
<dbReference type="AlphaFoldDB" id="A0A8X6TDW8"/>
<evidence type="ECO:0000259" key="2">
    <source>
        <dbReference type="PROSITE" id="PS50157"/>
    </source>
</evidence>
<feature type="domain" description="C2H2-type" evidence="2">
    <location>
        <begin position="33"/>
        <end position="60"/>
    </location>
</feature>
<accession>A0A8X6TDW8</accession>
<organism evidence="3 4">
    <name type="scientific">Nephila pilipes</name>
    <name type="common">Giant wood spider</name>
    <name type="synonym">Nephila maculata</name>
    <dbReference type="NCBI Taxonomy" id="299642"/>
    <lineage>
        <taxon>Eukaryota</taxon>
        <taxon>Metazoa</taxon>
        <taxon>Ecdysozoa</taxon>
        <taxon>Arthropoda</taxon>
        <taxon>Chelicerata</taxon>
        <taxon>Arachnida</taxon>
        <taxon>Araneae</taxon>
        <taxon>Araneomorphae</taxon>
        <taxon>Entelegynae</taxon>
        <taxon>Araneoidea</taxon>
        <taxon>Nephilidae</taxon>
        <taxon>Nephila</taxon>
    </lineage>
</organism>
<keyword evidence="1" id="KW-0479">Metal-binding</keyword>
<dbReference type="PROSITE" id="PS00028">
    <property type="entry name" value="ZINC_FINGER_C2H2_1"/>
    <property type="match status" value="1"/>
</dbReference>
<dbReference type="InterPro" id="IPR013087">
    <property type="entry name" value="Znf_C2H2_type"/>
</dbReference>
<name>A0A8X6TDW8_NEPPI</name>
<dbReference type="GO" id="GO:0008270">
    <property type="term" value="F:zinc ion binding"/>
    <property type="evidence" value="ECO:0007669"/>
    <property type="project" value="UniProtKB-KW"/>
</dbReference>
<dbReference type="InterPro" id="IPR036236">
    <property type="entry name" value="Znf_C2H2_sf"/>
</dbReference>
<keyword evidence="4" id="KW-1185">Reference proteome</keyword>
<evidence type="ECO:0000313" key="3">
    <source>
        <dbReference type="EMBL" id="GFT04277.1"/>
    </source>
</evidence>
<keyword evidence="1" id="KW-0862">Zinc</keyword>
<evidence type="ECO:0000256" key="1">
    <source>
        <dbReference type="PROSITE-ProRule" id="PRU00042"/>
    </source>
</evidence>
<comment type="caution">
    <text evidence="3">The sequence shown here is derived from an EMBL/GenBank/DDBJ whole genome shotgun (WGS) entry which is preliminary data.</text>
</comment>
<dbReference type="PROSITE" id="PS50157">
    <property type="entry name" value="ZINC_FINGER_C2H2_2"/>
    <property type="match status" value="1"/>
</dbReference>
<sequence length="130" mass="14567">MCAFVYDSFAPNDNVVIKTEVTNNITRITVVPFVCHLCKRAFTQYIHLEEHWESHSNGNGLETAKNEGPSVDVEESAPAIEDEVFECEVCCQEHSKTEECVKIKPELHNNEMSGNSMGQWIGFTVEVSSA</sequence>
<dbReference type="EMBL" id="BMAW01102429">
    <property type="protein sequence ID" value="GFT04277.1"/>
    <property type="molecule type" value="Genomic_DNA"/>
</dbReference>
<dbReference type="SUPFAM" id="SSF57667">
    <property type="entry name" value="beta-beta-alpha zinc fingers"/>
    <property type="match status" value="1"/>
</dbReference>
<keyword evidence="1" id="KW-0863">Zinc-finger</keyword>